<sequence>MNNETQLTAWEEHQFWLEVLEDHAHFIHDFLAPSEQKWIGIASQYIQAFRSLRKKLDSIDPELSYSSPEMKNFASEVYPVAEGYYKFEGYIQHLRLQNKVNLNMWPTYLNGTLSENREYLRILSYSMRGETPPPLSLVDLMELWLDDHLGHAHLFIDIMDPVETLLIKEAEESEKKFLAHILKNRQIRGYLIFTAPGFPVQRAFAKEVSESVVSLYRLVEKLVEMYKDSEVLNRSTLRFIEHHFPESCYFLRKLAAYNPDIYKIENCPLTKPSFQEGNG</sequence>
<organism evidence="1 2">
    <name type="scientific">Chengkuizengella marina</name>
    <dbReference type="NCBI Taxonomy" id="2507566"/>
    <lineage>
        <taxon>Bacteria</taxon>
        <taxon>Bacillati</taxon>
        <taxon>Bacillota</taxon>
        <taxon>Bacilli</taxon>
        <taxon>Bacillales</taxon>
        <taxon>Paenibacillaceae</taxon>
        <taxon>Chengkuizengella</taxon>
    </lineage>
</organism>
<dbReference type="EMBL" id="SIJB01000028">
    <property type="protein sequence ID" value="NBI29882.1"/>
    <property type="molecule type" value="Genomic_DNA"/>
</dbReference>
<evidence type="ECO:0000313" key="1">
    <source>
        <dbReference type="EMBL" id="NBI29882.1"/>
    </source>
</evidence>
<evidence type="ECO:0000313" key="2">
    <source>
        <dbReference type="Proteomes" id="UP000448943"/>
    </source>
</evidence>
<accession>A0A6N9Q4Z1</accession>
<comment type="caution">
    <text evidence="1">The sequence shown here is derived from an EMBL/GenBank/DDBJ whole genome shotgun (WGS) entry which is preliminary data.</text>
</comment>
<reference evidence="1 2" key="1">
    <citation type="submission" date="2019-01" db="EMBL/GenBank/DDBJ databases">
        <title>Chengkuizengella sp. nov., isolated from deep-sea sediment of East Pacific Ocean.</title>
        <authorList>
            <person name="Yang J."/>
            <person name="Lai Q."/>
            <person name="Shao Z."/>
        </authorList>
    </citation>
    <scope>NUCLEOTIDE SEQUENCE [LARGE SCALE GENOMIC DNA]</scope>
    <source>
        <strain evidence="1 2">YPA3-1-1</strain>
    </source>
</reference>
<dbReference type="OrthoDB" id="1633927at2"/>
<dbReference type="RefSeq" id="WP_160646691.1">
    <property type="nucleotide sequence ID" value="NZ_SIJB01000028.1"/>
</dbReference>
<dbReference type="AlphaFoldDB" id="A0A6N9Q4Z1"/>
<dbReference type="Gene3D" id="1.20.1260.120">
    <property type="entry name" value="Protein of unknown function DUF2935"/>
    <property type="match status" value="1"/>
</dbReference>
<dbReference type="InterPro" id="IPR021328">
    <property type="entry name" value="CotB-like"/>
</dbReference>
<keyword evidence="2" id="KW-1185">Reference proteome</keyword>
<protein>
    <submittedName>
        <fullName evidence="1">DUF2935 domain-containing protein</fullName>
    </submittedName>
</protein>
<name>A0A6N9Q4Z1_9BACL</name>
<dbReference type="SUPFAM" id="SSF158430">
    <property type="entry name" value="Bacillus cereus metalloprotein-like"/>
    <property type="match status" value="2"/>
</dbReference>
<dbReference type="Proteomes" id="UP000448943">
    <property type="component" value="Unassembled WGS sequence"/>
</dbReference>
<proteinExistence type="predicted"/>
<dbReference type="Pfam" id="PF11155">
    <property type="entry name" value="DUF2935"/>
    <property type="match status" value="2"/>
</dbReference>
<gene>
    <name evidence="1" type="ORF">ERL59_13030</name>
</gene>